<feature type="domain" description="AB hydrolase-1" evidence="2">
    <location>
        <begin position="19"/>
        <end position="121"/>
    </location>
</feature>
<dbReference type="STRING" id="1195763.ABT56_19855"/>
<accession>A0A0J1JML2</accession>
<comment type="caution">
    <text evidence="3">The sequence shown here is derived from an EMBL/GenBank/DDBJ whole genome shotgun (WGS) entry which is preliminary data.</text>
</comment>
<keyword evidence="4" id="KW-1185">Reference proteome</keyword>
<dbReference type="SUPFAM" id="SSF53474">
    <property type="entry name" value="alpha/beta-Hydrolases"/>
    <property type="match status" value="1"/>
</dbReference>
<proteinExistence type="predicted"/>
<organism evidence="3 4">
    <name type="scientific">Photobacterium aquae</name>
    <dbReference type="NCBI Taxonomy" id="1195763"/>
    <lineage>
        <taxon>Bacteria</taxon>
        <taxon>Pseudomonadati</taxon>
        <taxon>Pseudomonadota</taxon>
        <taxon>Gammaproteobacteria</taxon>
        <taxon>Vibrionales</taxon>
        <taxon>Vibrionaceae</taxon>
        <taxon>Photobacterium</taxon>
    </lineage>
</organism>
<evidence type="ECO:0000313" key="3">
    <source>
        <dbReference type="EMBL" id="KLV03377.1"/>
    </source>
</evidence>
<dbReference type="PATRIC" id="fig|1195763.3.peg.4249"/>
<name>A0A0J1JML2_9GAMM</name>
<dbReference type="GO" id="GO:0016020">
    <property type="term" value="C:membrane"/>
    <property type="evidence" value="ECO:0007669"/>
    <property type="project" value="TreeGrafter"/>
</dbReference>
<evidence type="ECO:0000259" key="2">
    <source>
        <dbReference type="Pfam" id="PF00561"/>
    </source>
</evidence>
<dbReference type="AlphaFoldDB" id="A0A0J1JML2"/>
<evidence type="ECO:0000313" key="4">
    <source>
        <dbReference type="Proteomes" id="UP000036097"/>
    </source>
</evidence>
<keyword evidence="1" id="KW-0378">Hydrolase</keyword>
<dbReference type="InterPro" id="IPR029058">
    <property type="entry name" value="AB_hydrolase_fold"/>
</dbReference>
<dbReference type="GO" id="GO:0016787">
    <property type="term" value="F:hydrolase activity"/>
    <property type="evidence" value="ECO:0007669"/>
    <property type="project" value="UniProtKB-KW"/>
</dbReference>
<dbReference type="PANTHER" id="PTHR43798">
    <property type="entry name" value="MONOACYLGLYCEROL LIPASE"/>
    <property type="match status" value="1"/>
</dbReference>
<sequence length="272" mass="31425">MSDSLLFHKTYLHPTSKDWVVFVHGAGGSSSIWFKQLKAFKPHFNLLLLDLRGHGRSNNMFRDMVKNPYTFKTVTTDIVQVLNHLKIQSAHFVGISLGTIIIRNLAELAPERVTSMVLGGAVTRLNTRSQALVKAGNLCKHIIPYMWLYRLFAYVVMPQKNQRESRLLFVNEAKKLCQKEFKRWFKLAADVNPLMRYFKEKDLSIPTLYLMGDKDYMFIKPVKEMVTCHPFSKLTEFENCGHVCNVEKPEEFNAHTIAFIQQNINNKQQIAA</sequence>
<dbReference type="InterPro" id="IPR050266">
    <property type="entry name" value="AB_hydrolase_sf"/>
</dbReference>
<dbReference type="OrthoDB" id="9793083at2"/>
<gene>
    <name evidence="3" type="ORF">ABT56_19855</name>
</gene>
<dbReference type="InterPro" id="IPR000639">
    <property type="entry name" value="Epox_hydrolase-like"/>
</dbReference>
<dbReference type="PRINTS" id="PR00412">
    <property type="entry name" value="EPOXHYDRLASE"/>
</dbReference>
<protein>
    <submittedName>
        <fullName evidence="3">2-succinyl-6-hydroxy-2, 4-cyclohexadiene-1-carboxylate synthase</fullName>
    </submittedName>
</protein>
<dbReference type="PANTHER" id="PTHR43798:SF31">
    <property type="entry name" value="AB HYDROLASE SUPERFAMILY PROTEIN YCLE"/>
    <property type="match status" value="1"/>
</dbReference>
<dbReference type="Pfam" id="PF00561">
    <property type="entry name" value="Abhydrolase_1"/>
    <property type="match status" value="1"/>
</dbReference>
<dbReference type="Proteomes" id="UP000036097">
    <property type="component" value="Unassembled WGS sequence"/>
</dbReference>
<reference evidence="3 4" key="1">
    <citation type="submission" date="2015-05" db="EMBL/GenBank/DDBJ databases">
        <title>Photobacterium galathea sp. nov.</title>
        <authorList>
            <person name="Machado H."/>
            <person name="Gram L."/>
        </authorList>
    </citation>
    <scope>NUCLEOTIDE SEQUENCE [LARGE SCALE GENOMIC DNA]</scope>
    <source>
        <strain evidence="3 4">CGMCC 1.12159</strain>
    </source>
</reference>
<dbReference type="RefSeq" id="WP_047880647.1">
    <property type="nucleotide sequence ID" value="NZ_LDOT01000034.1"/>
</dbReference>
<dbReference type="EMBL" id="LDOT01000034">
    <property type="protein sequence ID" value="KLV03377.1"/>
    <property type="molecule type" value="Genomic_DNA"/>
</dbReference>
<dbReference type="Gene3D" id="3.40.50.1820">
    <property type="entry name" value="alpha/beta hydrolase"/>
    <property type="match status" value="1"/>
</dbReference>
<dbReference type="InterPro" id="IPR000073">
    <property type="entry name" value="AB_hydrolase_1"/>
</dbReference>
<evidence type="ECO:0000256" key="1">
    <source>
        <dbReference type="ARBA" id="ARBA00022801"/>
    </source>
</evidence>